<feature type="binding site" evidence="15">
    <location>
        <position position="86"/>
    </location>
    <ligand>
        <name>DNA</name>
        <dbReference type="ChEBI" id="CHEBI:16991"/>
    </ligand>
</feature>
<keyword evidence="8 15" id="KW-0862">Zinc</keyword>
<dbReference type="EC" id="4.2.99.18" evidence="15"/>
<dbReference type="GO" id="GO:0140078">
    <property type="term" value="F:class I DNA-(apurinic or apyrimidinic site) endonuclease activity"/>
    <property type="evidence" value="ECO:0007669"/>
    <property type="project" value="UniProtKB-EC"/>
</dbReference>
<evidence type="ECO:0000256" key="3">
    <source>
        <dbReference type="ARBA" id="ARBA00011245"/>
    </source>
</evidence>
<dbReference type="STRING" id="131112.SAMN04489737_1156"/>
<dbReference type="InterPro" id="IPR012319">
    <property type="entry name" value="FPG_cat"/>
</dbReference>
<dbReference type="EMBL" id="LT629804">
    <property type="protein sequence ID" value="SDU80285.1"/>
    <property type="molecule type" value="Genomic_DNA"/>
</dbReference>
<dbReference type="PANTHER" id="PTHR22993:SF9">
    <property type="entry name" value="FORMAMIDOPYRIMIDINE-DNA GLYCOSYLASE"/>
    <property type="match status" value="1"/>
</dbReference>
<dbReference type="SMART" id="SM01232">
    <property type="entry name" value="H2TH"/>
    <property type="match status" value="1"/>
</dbReference>
<keyword evidence="9 15" id="KW-0238">DNA-binding</keyword>
<evidence type="ECO:0000256" key="10">
    <source>
        <dbReference type="ARBA" id="ARBA00023204"/>
    </source>
</evidence>
<dbReference type="RefSeq" id="WP_091280936.1">
    <property type="nucleotide sequence ID" value="NZ_JABAPH010000008.1"/>
</dbReference>
<dbReference type="InterPro" id="IPR000214">
    <property type="entry name" value="Znf_DNA_glyclase/AP_lyase"/>
</dbReference>
<dbReference type="GeneID" id="65344890"/>
<feature type="binding site" evidence="15">
    <location>
        <position position="105"/>
    </location>
    <ligand>
        <name>DNA</name>
        <dbReference type="ChEBI" id="CHEBI:16991"/>
    </ligand>
</feature>
<dbReference type="InterPro" id="IPR015887">
    <property type="entry name" value="DNA_glyclase_Znf_dom_DNA_BS"/>
</dbReference>
<dbReference type="PROSITE" id="PS51068">
    <property type="entry name" value="FPG_CAT"/>
    <property type="match status" value="1"/>
</dbReference>
<dbReference type="GO" id="GO:0034039">
    <property type="term" value="F:8-oxo-7,8-dihydroguanine DNA N-glycosylase activity"/>
    <property type="evidence" value="ECO:0007669"/>
    <property type="project" value="TreeGrafter"/>
</dbReference>
<evidence type="ECO:0000256" key="7">
    <source>
        <dbReference type="ARBA" id="ARBA00022801"/>
    </source>
</evidence>
<dbReference type="Pfam" id="PF01149">
    <property type="entry name" value="Fapy_DNA_glyco"/>
    <property type="match status" value="1"/>
</dbReference>
<accession>A0A1H2LHR6</accession>
<reference evidence="19" key="1">
    <citation type="submission" date="2016-10" db="EMBL/GenBank/DDBJ databases">
        <authorList>
            <person name="Varghese N."/>
            <person name="Submissions S."/>
        </authorList>
    </citation>
    <scope>NUCLEOTIDE SEQUENCE [LARGE SCALE GENOMIC DNA]</scope>
    <source>
        <strain evidence="19">DSM 10002</strain>
    </source>
</reference>
<dbReference type="GO" id="GO:0003690">
    <property type="term" value="F:double-stranded DNA binding"/>
    <property type="evidence" value="ECO:0007669"/>
    <property type="project" value="UniProtKB-ARBA"/>
</dbReference>
<evidence type="ECO:0000256" key="15">
    <source>
        <dbReference type="HAMAP-Rule" id="MF_00103"/>
    </source>
</evidence>
<evidence type="ECO:0000256" key="12">
    <source>
        <dbReference type="ARBA" id="ARBA00023268"/>
    </source>
</evidence>
<keyword evidence="6 15" id="KW-0863">Zinc-finger</keyword>
<evidence type="ECO:0000256" key="1">
    <source>
        <dbReference type="ARBA" id="ARBA00001668"/>
    </source>
</evidence>
<sequence length="284" mass="31113">MPELPEVETIRQGLLPYVLDKTVKSVHVLHPRVARMSPVGLDPLVGQTFVSVARRGKYLWLNTEVGALVAHLGMSGQFRINSPSPHVRATLDFTDGSSIDFVDQRTFGHLYPDTLLPTPDGGPGGHGSKLAMIPASVAHIGRDLLDPLCDLTAVAKRVKSGRTEIKRALLNQSIASGIGNIYADEALWEAKTHPQKKTSAMTQRNIEYVYAQAREVMERALAVGGTSFDALYVNVNGESGYFDRSLNAYGKTGLPCRRCGTSIQRIVFMNRSSHLCPACQRRSR</sequence>
<evidence type="ECO:0000256" key="2">
    <source>
        <dbReference type="ARBA" id="ARBA00009409"/>
    </source>
</evidence>
<keyword evidence="10 15" id="KW-0234">DNA repair</keyword>
<comment type="catalytic activity">
    <reaction evidence="14 15">
        <text>2'-deoxyribonucleotide-(2'-deoxyribose 5'-phosphate)-2'-deoxyribonucleotide-DNA = a 3'-end 2'-deoxyribonucleotide-(2,3-dehydro-2,3-deoxyribose 5'-phosphate)-DNA + a 5'-end 5'-phospho-2'-deoxyribonucleoside-DNA + H(+)</text>
        <dbReference type="Rhea" id="RHEA:66592"/>
        <dbReference type="Rhea" id="RHEA-COMP:13180"/>
        <dbReference type="Rhea" id="RHEA-COMP:16897"/>
        <dbReference type="Rhea" id="RHEA-COMP:17067"/>
        <dbReference type="ChEBI" id="CHEBI:15378"/>
        <dbReference type="ChEBI" id="CHEBI:136412"/>
        <dbReference type="ChEBI" id="CHEBI:157695"/>
        <dbReference type="ChEBI" id="CHEBI:167181"/>
        <dbReference type="EC" id="4.2.99.18"/>
    </reaction>
</comment>
<feature type="active site" description="Schiff-base intermediate with DNA" evidence="15">
    <location>
        <position position="2"/>
    </location>
</feature>
<dbReference type="CDD" id="cd08966">
    <property type="entry name" value="EcFpg-like_N"/>
    <property type="match status" value="1"/>
</dbReference>
<evidence type="ECO:0000256" key="9">
    <source>
        <dbReference type="ARBA" id="ARBA00023125"/>
    </source>
</evidence>
<keyword evidence="12 15" id="KW-0511">Multifunctional enzyme</keyword>
<dbReference type="SUPFAM" id="SSF57716">
    <property type="entry name" value="Glucocorticoid receptor-like (DNA-binding domain)"/>
    <property type="match status" value="1"/>
</dbReference>
<evidence type="ECO:0000256" key="8">
    <source>
        <dbReference type="ARBA" id="ARBA00022833"/>
    </source>
</evidence>
<dbReference type="GO" id="GO:0006284">
    <property type="term" value="P:base-excision repair"/>
    <property type="evidence" value="ECO:0007669"/>
    <property type="project" value="InterPro"/>
</dbReference>
<organism evidence="18 19">
    <name type="scientific">Arcanobacterium phocae</name>
    <dbReference type="NCBI Taxonomy" id="131112"/>
    <lineage>
        <taxon>Bacteria</taxon>
        <taxon>Bacillati</taxon>
        <taxon>Actinomycetota</taxon>
        <taxon>Actinomycetes</taxon>
        <taxon>Actinomycetales</taxon>
        <taxon>Actinomycetaceae</taxon>
        <taxon>Arcanobacterium</taxon>
    </lineage>
</organism>
<dbReference type="InterPro" id="IPR035937">
    <property type="entry name" value="FPG_N"/>
</dbReference>
<comment type="subunit">
    <text evidence="3 15">Monomer.</text>
</comment>
<dbReference type="HAMAP" id="MF_00103">
    <property type="entry name" value="Fapy_DNA_glycosyl"/>
    <property type="match status" value="1"/>
</dbReference>
<protein>
    <recommendedName>
        <fullName evidence="15">Formamidopyrimidine-DNA glycosylase</fullName>
        <shortName evidence="15">Fapy-DNA glycosylase</shortName>
        <ecNumber evidence="15">3.2.2.23</ecNumber>
    </recommendedName>
    <alternativeName>
        <fullName evidence="15">DNA-(apurinic or apyrimidinic site) lyase MutM</fullName>
        <shortName evidence="15">AP lyase MutM</shortName>
        <ecNumber evidence="15">4.2.99.18</ecNumber>
    </alternativeName>
</protein>
<dbReference type="Proteomes" id="UP000214355">
    <property type="component" value="Chromosome I"/>
</dbReference>
<dbReference type="Pfam" id="PF06831">
    <property type="entry name" value="H2TH"/>
    <property type="match status" value="1"/>
</dbReference>
<feature type="domain" description="Formamidopyrimidine-DNA glycosylase catalytic" evidence="17">
    <location>
        <begin position="2"/>
        <end position="108"/>
    </location>
</feature>
<keyword evidence="5 15" id="KW-0227">DNA damage</keyword>
<evidence type="ECO:0000256" key="11">
    <source>
        <dbReference type="ARBA" id="ARBA00023239"/>
    </source>
</evidence>
<comment type="catalytic activity">
    <reaction evidence="1 15">
        <text>Hydrolysis of DNA containing ring-opened 7-methylguanine residues, releasing 2,6-diamino-4-hydroxy-5-(N-methyl)formamidopyrimidine.</text>
        <dbReference type="EC" id="3.2.2.23"/>
    </reaction>
</comment>
<proteinExistence type="inferred from homology"/>
<dbReference type="SUPFAM" id="SSF81624">
    <property type="entry name" value="N-terminal domain of MutM-like DNA repair proteins"/>
    <property type="match status" value="1"/>
</dbReference>
<comment type="cofactor">
    <cofactor evidence="15">
        <name>Zn(2+)</name>
        <dbReference type="ChEBI" id="CHEBI:29105"/>
    </cofactor>
    <text evidence="15">Binds 1 zinc ion per subunit.</text>
</comment>
<dbReference type="PANTHER" id="PTHR22993">
    <property type="entry name" value="FORMAMIDOPYRIMIDINE-DNA GLYCOSYLASE"/>
    <property type="match status" value="1"/>
</dbReference>
<evidence type="ECO:0000256" key="13">
    <source>
        <dbReference type="ARBA" id="ARBA00023295"/>
    </source>
</evidence>
<dbReference type="GO" id="GO:0003684">
    <property type="term" value="F:damaged DNA binding"/>
    <property type="evidence" value="ECO:0007669"/>
    <property type="project" value="InterPro"/>
</dbReference>
<dbReference type="PROSITE" id="PS01242">
    <property type="entry name" value="ZF_FPG_1"/>
    <property type="match status" value="1"/>
</dbReference>
<keyword evidence="4 15" id="KW-0479">Metal-binding</keyword>
<dbReference type="InterPro" id="IPR010979">
    <property type="entry name" value="Ribosomal_uS13-like_H2TH"/>
</dbReference>
<dbReference type="InterPro" id="IPR015886">
    <property type="entry name" value="H2TH_FPG"/>
</dbReference>
<feature type="active site" description="Proton donor; for beta-elimination activity" evidence="15">
    <location>
        <position position="57"/>
    </location>
</feature>
<feature type="active site" description="Proton donor" evidence="15">
    <location>
        <position position="3"/>
    </location>
</feature>
<comment type="function">
    <text evidence="15">Involved in base excision repair of DNA damaged by oxidation or by mutagenic agents. Acts as DNA glycosylase that recognizes and removes damaged bases. Has a preference for oxidized purines, such as 7,8-dihydro-8-oxoguanine (8-oxoG). Has AP (apurinic/apyrimidinic) lyase activity and introduces nicks in the DNA strand. Cleaves the DNA backbone by beta-delta elimination to generate a single-strand break at the site of the removed base with both 3'- and 5'-phosphates.</text>
</comment>
<keyword evidence="13 15" id="KW-0326">Glycosidase</keyword>
<dbReference type="FunFam" id="1.10.8.50:FF:000003">
    <property type="entry name" value="Formamidopyrimidine-DNA glycosylase"/>
    <property type="match status" value="1"/>
</dbReference>
<evidence type="ECO:0000256" key="14">
    <source>
        <dbReference type="ARBA" id="ARBA00044632"/>
    </source>
</evidence>
<dbReference type="AlphaFoldDB" id="A0A1H2LHR6"/>
<keyword evidence="11 15" id="KW-0456">Lyase</keyword>
<evidence type="ECO:0000313" key="18">
    <source>
        <dbReference type="EMBL" id="SDU80285.1"/>
    </source>
</evidence>
<dbReference type="Pfam" id="PF06827">
    <property type="entry name" value="zf-FPG_IleRS"/>
    <property type="match status" value="1"/>
</dbReference>
<dbReference type="Gene3D" id="1.10.8.50">
    <property type="match status" value="1"/>
</dbReference>
<comment type="caution">
    <text evidence="15">Lacks conserved residue(s) required for the propagation of feature annotation.</text>
</comment>
<evidence type="ECO:0000313" key="19">
    <source>
        <dbReference type="Proteomes" id="UP000214355"/>
    </source>
</evidence>
<keyword evidence="7 15" id="KW-0378">Hydrolase</keyword>
<dbReference type="SUPFAM" id="SSF46946">
    <property type="entry name" value="S13-like H2TH domain"/>
    <property type="match status" value="1"/>
</dbReference>
<evidence type="ECO:0000259" key="16">
    <source>
        <dbReference type="PROSITE" id="PS51066"/>
    </source>
</evidence>
<keyword evidence="19" id="KW-1185">Reference proteome</keyword>
<evidence type="ECO:0000256" key="6">
    <source>
        <dbReference type="ARBA" id="ARBA00022771"/>
    </source>
</evidence>
<dbReference type="PROSITE" id="PS51066">
    <property type="entry name" value="ZF_FPG_2"/>
    <property type="match status" value="1"/>
</dbReference>
<name>A0A1H2LHR6_9ACTO</name>
<comment type="similarity">
    <text evidence="2 15">Belongs to the FPG family.</text>
</comment>
<dbReference type="NCBIfam" id="TIGR00577">
    <property type="entry name" value="fpg"/>
    <property type="match status" value="1"/>
</dbReference>
<feature type="domain" description="FPG-type" evidence="16">
    <location>
        <begin position="247"/>
        <end position="281"/>
    </location>
</feature>
<dbReference type="NCBIfam" id="NF002211">
    <property type="entry name" value="PRK01103.1"/>
    <property type="match status" value="1"/>
</dbReference>
<evidence type="ECO:0000259" key="17">
    <source>
        <dbReference type="PROSITE" id="PS51068"/>
    </source>
</evidence>
<dbReference type="InterPro" id="IPR020629">
    <property type="entry name" value="FPG_Glyclase"/>
</dbReference>
<evidence type="ECO:0000256" key="5">
    <source>
        <dbReference type="ARBA" id="ARBA00022763"/>
    </source>
</evidence>
<feature type="active site" description="Proton donor; for delta-elimination activity" evidence="15">
    <location>
        <position position="271"/>
    </location>
</feature>
<dbReference type="SMART" id="SM00898">
    <property type="entry name" value="Fapy_DNA_glyco"/>
    <property type="match status" value="1"/>
</dbReference>
<dbReference type="Gene3D" id="3.20.190.10">
    <property type="entry name" value="MutM-like, N-terminal"/>
    <property type="match status" value="1"/>
</dbReference>
<dbReference type="GO" id="GO:0008270">
    <property type="term" value="F:zinc ion binding"/>
    <property type="evidence" value="ECO:0007669"/>
    <property type="project" value="UniProtKB-UniRule"/>
</dbReference>
<dbReference type="OrthoDB" id="9800855at2"/>
<dbReference type="EC" id="3.2.2.23" evidence="15"/>
<gene>
    <name evidence="15" type="primary">mutM</name>
    <name evidence="15" type="synonym">fpg</name>
    <name evidence="18" type="ORF">SAMN04489737_1156</name>
</gene>
<dbReference type="GO" id="GO:0006979">
    <property type="term" value="P:response to oxidative stress"/>
    <property type="evidence" value="ECO:0007669"/>
    <property type="project" value="UniProtKB-ARBA"/>
</dbReference>
<evidence type="ECO:0000256" key="4">
    <source>
        <dbReference type="ARBA" id="ARBA00022723"/>
    </source>
</evidence>
<dbReference type="InterPro" id="IPR010663">
    <property type="entry name" value="Znf_FPG/IleRS"/>
</dbReference>